<dbReference type="AlphaFoldDB" id="A0A1H6CZN0"/>
<keyword evidence="1" id="KW-0560">Oxidoreductase</keyword>
<dbReference type="Gene3D" id="3.10.20.440">
    <property type="entry name" value="2Fe-2S iron-sulphur cluster binding domain, sarcosine oxidase, alpha subunit, N-terminal domain"/>
    <property type="match status" value="1"/>
</dbReference>
<protein>
    <submittedName>
        <fullName evidence="2">2Fe-2S iron-sulfur cluster binding domain-containing protein</fullName>
    </submittedName>
</protein>
<dbReference type="GO" id="GO:0016491">
    <property type="term" value="F:oxidoreductase activity"/>
    <property type="evidence" value="ECO:0007669"/>
    <property type="project" value="UniProtKB-KW"/>
</dbReference>
<keyword evidence="3" id="KW-1185">Reference proteome</keyword>
<dbReference type="RefSeq" id="WP_103875142.1">
    <property type="nucleotide sequence ID" value="NZ_FNUY01000013.1"/>
</dbReference>
<evidence type="ECO:0000313" key="3">
    <source>
        <dbReference type="Proteomes" id="UP000236743"/>
    </source>
</evidence>
<organism evidence="2 3">
    <name type="scientific">Bosea lathyri</name>
    <dbReference type="NCBI Taxonomy" id="1036778"/>
    <lineage>
        <taxon>Bacteria</taxon>
        <taxon>Pseudomonadati</taxon>
        <taxon>Pseudomonadota</taxon>
        <taxon>Alphaproteobacteria</taxon>
        <taxon>Hyphomicrobiales</taxon>
        <taxon>Boseaceae</taxon>
        <taxon>Bosea</taxon>
    </lineage>
</organism>
<dbReference type="InterPro" id="IPR036010">
    <property type="entry name" value="2Fe-2S_ferredoxin-like_sf"/>
</dbReference>
<sequence length="101" mass="10743">MFKIIALPDRPMVALRLAGRSVLAPEGDNLAATLLREGFSPFRSTPKSGAARAAYCMMGVCFDCLVTIDGEPNRQACMVQVRSGLVVERQDGAPLAAGCRS</sequence>
<reference evidence="2 3" key="1">
    <citation type="submission" date="2016-10" db="EMBL/GenBank/DDBJ databases">
        <authorList>
            <person name="de Groot N.N."/>
        </authorList>
    </citation>
    <scope>NUCLEOTIDE SEQUENCE [LARGE SCALE GENOMIC DNA]</scope>
    <source>
        <strain evidence="2 3">DSM 26656</strain>
    </source>
</reference>
<evidence type="ECO:0000313" key="2">
    <source>
        <dbReference type="EMBL" id="SEG78297.1"/>
    </source>
</evidence>
<dbReference type="SUPFAM" id="SSF54292">
    <property type="entry name" value="2Fe-2S ferredoxin-like"/>
    <property type="match status" value="1"/>
</dbReference>
<accession>A0A1H6CZN0</accession>
<dbReference type="EMBL" id="FNUY01000013">
    <property type="protein sequence ID" value="SEG78297.1"/>
    <property type="molecule type" value="Genomic_DNA"/>
</dbReference>
<evidence type="ECO:0000256" key="1">
    <source>
        <dbReference type="ARBA" id="ARBA00023002"/>
    </source>
</evidence>
<dbReference type="Proteomes" id="UP000236743">
    <property type="component" value="Unassembled WGS sequence"/>
</dbReference>
<dbReference type="InterPro" id="IPR042204">
    <property type="entry name" value="2Fe-2S-bd_N"/>
</dbReference>
<dbReference type="OrthoDB" id="573392at2"/>
<dbReference type="Pfam" id="PF13510">
    <property type="entry name" value="Fer2_4"/>
    <property type="match status" value="1"/>
</dbReference>
<gene>
    <name evidence="2" type="ORF">SAMN04488115_113126</name>
</gene>
<dbReference type="GO" id="GO:0051536">
    <property type="term" value="F:iron-sulfur cluster binding"/>
    <property type="evidence" value="ECO:0007669"/>
    <property type="project" value="InterPro"/>
</dbReference>
<proteinExistence type="predicted"/>
<name>A0A1H6CZN0_9HYPH</name>